<comment type="caution">
    <text evidence="2">The sequence shown here is derived from an EMBL/GenBank/DDBJ whole genome shotgun (WGS) entry which is preliminary data.</text>
</comment>
<sequence length="346" mass="39265">MVLLIFLVSPTYSNSYPTITKITTSQLHEENDPVHRYQLEVVVDNPTGERIEGFWQVSCGSLEQDKGLKVILSYTGDCSDASVTVTVVNNQLYGQKLTQPVFIPGEKRLVDVKPKVNAPTAMVTVSETPSTPQNSAVFTLNGIVLVTAVVFIVLTAVLLALKKRGLLVLPTSTVYSEEACRCGDTRDCKFIGMKYSVFGRGPHEDEELDLFLDLSADAIDIAKWLISTKGTTPAVKMLPTFLRQMVEIHQKMNKIEKLRDGVDMWGTIQWEECEKQGYWFWAKKSWVFKTKDVKISPPLYPYQLNTQAWNPEYMLNHKFILSKLKEILTYMREKALKECPVKQKEI</sequence>
<evidence type="ECO:0000256" key="1">
    <source>
        <dbReference type="SAM" id="Phobius"/>
    </source>
</evidence>
<protein>
    <submittedName>
        <fullName evidence="2">Uncharacterized protein</fullName>
    </submittedName>
</protein>
<gene>
    <name evidence="2" type="ORF">UU14_C0026G0003</name>
</gene>
<organism evidence="2 3">
    <name type="scientific">Candidatus Roizmanbacteria bacterium GW2011_GWB1_40_7</name>
    <dbReference type="NCBI Taxonomy" id="1618482"/>
    <lineage>
        <taxon>Bacteria</taxon>
        <taxon>Candidatus Roizmaniibacteriota</taxon>
    </lineage>
</organism>
<keyword evidence="1" id="KW-1133">Transmembrane helix</keyword>
<keyword evidence="1" id="KW-0472">Membrane</keyword>
<dbReference type="EMBL" id="LBZM01000026">
    <property type="protein sequence ID" value="KKR71493.1"/>
    <property type="molecule type" value="Genomic_DNA"/>
</dbReference>
<dbReference type="Proteomes" id="UP000034664">
    <property type="component" value="Unassembled WGS sequence"/>
</dbReference>
<feature type="transmembrane region" description="Helical" evidence="1">
    <location>
        <begin position="138"/>
        <end position="161"/>
    </location>
</feature>
<dbReference type="AlphaFoldDB" id="A0A0G0T345"/>
<keyword evidence="1" id="KW-0812">Transmembrane</keyword>
<evidence type="ECO:0000313" key="2">
    <source>
        <dbReference type="EMBL" id="KKR71493.1"/>
    </source>
</evidence>
<reference evidence="2 3" key="1">
    <citation type="journal article" date="2015" name="Nature">
        <title>rRNA introns, odd ribosomes, and small enigmatic genomes across a large radiation of phyla.</title>
        <authorList>
            <person name="Brown C.T."/>
            <person name="Hug L.A."/>
            <person name="Thomas B.C."/>
            <person name="Sharon I."/>
            <person name="Castelle C.J."/>
            <person name="Singh A."/>
            <person name="Wilkins M.J."/>
            <person name="Williams K.H."/>
            <person name="Banfield J.F."/>
        </authorList>
    </citation>
    <scope>NUCLEOTIDE SEQUENCE [LARGE SCALE GENOMIC DNA]</scope>
</reference>
<evidence type="ECO:0000313" key="3">
    <source>
        <dbReference type="Proteomes" id="UP000034664"/>
    </source>
</evidence>
<name>A0A0G0T345_9BACT</name>
<accession>A0A0G0T345</accession>
<proteinExistence type="predicted"/>